<proteinExistence type="predicted"/>
<dbReference type="Proteomes" id="UP000473531">
    <property type="component" value="Unassembled WGS sequence"/>
</dbReference>
<evidence type="ECO:0000256" key="1">
    <source>
        <dbReference type="SAM" id="Phobius"/>
    </source>
</evidence>
<name>A0A6L7GHF4_9SPHN</name>
<dbReference type="AlphaFoldDB" id="A0A6L7GHF4"/>
<reference evidence="2 3" key="1">
    <citation type="submission" date="2019-12" db="EMBL/GenBank/DDBJ databases">
        <title>Genomic-based taxomic classification of the family Erythrobacteraceae.</title>
        <authorList>
            <person name="Xu L."/>
        </authorList>
    </citation>
    <scope>NUCLEOTIDE SEQUENCE [LARGE SCALE GENOMIC DNA]</scope>
    <source>
        <strain evidence="2 3">KCTC 52259</strain>
    </source>
</reference>
<accession>A0A6L7GHF4</accession>
<dbReference type="OrthoDB" id="7428745at2"/>
<organism evidence="2 3">
    <name type="scientific">Allopontixanthobacter confluentis</name>
    <dbReference type="NCBI Taxonomy" id="1849021"/>
    <lineage>
        <taxon>Bacteria</taxon>
        <taxon>Pseudomonadati</taxon>
        <taxon>Pseudomonadota</taxon>
        <taxon>Alphaproteobacteria</taxon>
        <taxon>Sphingomonadales</taxon>
        <taxon>Erythrobacteraceae</taxon>
        <taxon>Allopontixanthobacter</taxon>
    </lineage>
</organism>
<keyword evidence="1" id="KW-0472">Membrane</keyword>
<feature type="transmembrane region" description="Helical" evidence="1">
    <location>
        <begin position="6"/>
        <end position="27"/>
    </location>
</feature>
<comment type="caution">
    <text evidence="2">The sequence shown here is derived from an EMBL/GenBank/DDBJ whole genome shotgun (WGS) entry which is preliminary data.</text>
</comment>
<protein>
    <submittedName>
        <fullName evidence="2">Uncharacterized protein</fullName>
    </submittedName>
</protein>
<sequence>MMDPNLLLIFSFILVVIMVSFGLGGAIHKRDLAFKQRKLELEAARAGADSPASAKKIEQLEQRVRVLERLATDRGQDLALQIESLRGPASADALPAELTNAEQRQRA</sequence>
<gene>
    <name evidence="2" type="ORF">GRI44_08115</name>
</gene>
<keyword evidence="1" id="KW-0812">Transmembrane</keyword>
<keyword evidence="3" id="KW-1185">Reference proteome</keyword>
<dbReference type="EMBL" id="WTYU01000001">
    <property type="protein sequence ID" value="MXP14714.1"/>
    <property type="molecule type" value="Genomic_DNA"/>
</dbReference>
<keyword evidence="1" id="KW-1133">Transmembrane helix</keyword>
<evidence type="ECO:0000313" key="3">
    <source>
        <dbReference type="Proteomes" id="UP000473531"/>
    </source>
</evidence>
<evidence type="ECO:0000313" key="2">
    <source>
        <dbReference type="EMBL" id="MXP14714.1"/>
    </source>
</evidence>